<feature type="domain" description="Bacterial bifunctional deaminase-reductase C-terminal" evidence="1">
    <location>
        <begin position="4"/>
        <end position="172"/>
    </location>
</feature>
<keyword evidence="3" id="KW-1185">Reference proteome</keyword>
<dbReference type="AlphaFoldDB" id="A0A317N3T4"/>
<dbReference type="EMBL" id="QGTL01000018">
    <property type="protein sequence ID" value="PWV67937.1"/>
    <property type="molecule type" value="Genomic_DNA"/>
</dbReference>
<dbReference type="Pfam" id="PF01872">
    <property type="entry name" value="RibD_C"/>
    <property type="match status" value="1"/>
</dbReference>
<dbReference type="GO" id="GO:0008703">
    <property type="term" value="F:5-amino-6-(5-phosphoribosylamino)uracil reductase activity"/>
    <property type="evidence" value="ECO:0007669"/>
    <property type="project" value="InterPro"/>
</dbReference>
<dbReference type="GO" id="GO:0009231">
    <property type="term" value="P:riboflavin biosynthetic process"/>
    <property type="evidence" value="ECO:0007669"/>
    <property type="project" value="InterPro"/>
</dbReference>
<accession>A0A317N3T4</accession>
<evidence type="ECO:0000259" key="1">
    <source>
        <dbReference type="Pfam" id="PF01872"/>
    </source>
</evidence>
<dbReference type="Proteomes" id="UP000246410">
    <property type="component" value="Unassembled WGS sequence"/>
</dbReference>
<proteinExistence type="predicted"/>
<name>A0A317N3T4_9NOCA</name>
<comment type="caution">
    <text evidence="2">The sequence shown here is derived from an EMBL/GenBank/DDBJ whole genome shotgun (WGS) entry which is preliminary data.</text>
</comment>
<dbReference type="PANTHER" id="PTHR38011">
    <property type="entry name" value="DIHYDROFOLATE REDUCTASE FAMILY PROTEIN (AFU_ORTHOLOGUE AFUA_8G06820)"/>
    <property type="match status" value="1"/>
</dbReference>
<dbReference type="SUPFAM" id="SSF53597">
    <property type="entry name" value="Dihydrofolate reductase-like"/>
    <property type="match status" value="1"/>
</dbReference>
<protein>
    <submittedName>
        <fullName evidence="2">Dihydrofolate reductase</fullName>
    </submittedName>
</protein>
<sequence length="183" mass="20454">MRTLAITQNITVDGAVEMLGDWFDPTASNAEQLAELHRQTAASDALVLGRQTFEDFRGYWPEQVDDRTGITESLNRQHKYVVSATMTEPGWQNSTVLAGDPVTLIAELKARPGADIVVTGSIRLSHALIEAGLVDEYRLFAYPTVQGEGRRLFPDGYEVPRLRLVESRVLDGWVVYSRYAVDR</sequence>
<evidence type="ECO:0000313" key="2">
    <source>
        <dbReference type="EMBL" id="PWV67937.1"/>
    </source>
</evidence>
<reference evidence="2 3" key="1">
    <citation type="submission" date="2018-05" db="EMBL/GenBank/DDBJ databases">
        <title>Genomic Encyclopedia of Type Strains, Phase IV (KMG-IV): sequencing the most valuable type-strain genomes for metagenomic binning, comparative biology and taxonomic classification.</title>
        <authorList>
            <person name="Goeker M."/>
        </authorList>
    </citation>
    <scope>NUCLEOTIDE SEQUENCE [LARGE SCALE GENOMIC DNA]</scope>
    <source>
        <strain evidence="2 3">DSM 44717</strain>
    </source>
</reference>
<evidence type="ECO:0000313" key="3">
    <source>
        <dbReference type="Proteomes" id="UP000246410"/>
    </source>
</evidence>
<gene>
    <name evidence="2" type="ORF">DFR69_118111</name>
</gene>
<dbReference type="InterPro" id="IPR024072">
    <property type="entry name" value="DHFR-like_dom_sf"/>
</dbReference>
<dbReference type="PANTHER" id="PTHR38011:SF2">
    <property type="entry name" value="BIFUNCTIONAL DEAMINASE-REDUCTASE DOMAIN PROTEIN"/>
    <property type="match status" value="1"/>
</dbReference>
<dbReference type="InterPro" id="IPR002734">
    <property type="entry name" value="RibDG_C"/>
</dbReference>
<organism evidence="2 3">
    <name type="scientific">Nocardia neocaledoniensis</name>
    <dbReference type="NCBI Taxonomy" id="236511"/>
    <lineage>
        <taxon>Bacteria</taxon>
        <taxon>Bacillati</taxon>
        <taxon>Actinomycetota</taxon>
        <taxon>Actinomycetes</taxon>
        <taxon>Mycobacteriales</taxon>
        <taxon>Nocardiaceae</taxon>
        <taxon>Nocardia</taxon>
    </lineage>
</organism>
<dbReference type="Gene3D" id="3.40.430.10">
    <property type="entry name" value="Dihydrofolate Reductase, subunit A"/>
    <property type="match status" value="1"/>
</dbReference>
<dbReference type="InterPro" id="IPR050765">
    <property type="entry name" value="Riboflavin_Biosynth_HTPR"/>
</dbReference>
<dbReference type="RefSeq" id="WP_110041429.1">
    <property type="nucleotide sequence ID" value="NZ_QGTL01000018.1"/>
</dbReference>